<sequence length="506" mass="58098">MKKKEIVTLIKFSPKRERLPGDIKENLDEEHAAGGIITLCPTRWTVRASCFQRIIDNYSALLQEWIVCLDQKLQADVRGRVIGCEAQMNTFDFFFGLNLGERLFSHTDNLSKTLQKTKMSAVSGQRVANVTKQVLEKMRNNECFKAFYDTVLVKSKQHPSVSEPALPRQRRAPSRFEIGTGAPSYPTTPEDHYRRVYFEAIDLMDCSTELRYLETNYKDGVNVGTLNAQLEIFKLLMKEGEFTCLDDIQAKMKTFSEAEKSMISEIITICNLLLVNPATSAAGERSFSSARRLKTWLRSTMTQTRFSNLTILNTHKQRTDNLCLIDIANEFTALNDNRRKNFGTLKESDFKISGTWKQVQAELDRLGGNSEGTGLKINIDKTKVRRTCELRRETKSNIISILLYRGETWRVTKAHDERLDTFLHTCLKRILKVHWPIRVSNYEIRRRAGIEKISKQVRRRRWKWACSAYGTKPKPTCGAVNLGTKREKETRKAKENMDENSGVGTP</sequence>
<reference evidence="2" key="1">
    <citation type="journal article" date="2023" name="G3 (Bethesda)">
        <title>Whole genome assembly and annotation of the endangered Caribbean coral Acropora cervicornis.</title>
        <authorList>
            <person name="Selwyn J.D."/>
            <person name="Vollmer S.V."/>
        </authorList>
    </citation>
    <scope>NUCLEOTIDE SEQUENCE</scope>
    <source>
        <strain evidence="2">K2</strain>
    </source>
</reference>
<accession>A0AAD9QQJ1</accession>
<evidence type="ECO:0000313" key="3">
    <source>
        <dbReference type="Proteomes" id="UP001249851"/>
    </source>
</evidence>
<organism evidence="2 3">
    <name type="scientific">Acropora cervicornis</name>
    <name type="common">Staghorn coral</name>
    <dbReference type="NCBI Taxonomy" id="6130"/>
    <lineage>
        <taxon>Eukaryota</taxon>
        <taxon>Metazoa</taxon>
        <taxon>Cnidaria</taxon>
        <taxon>Anthozoa</taxon>
        <taxon>Hexacorallia</taxon>
        <taxon>Scleractinia</taxon>
        <taxon>Astrocoeniina</taxon>
        <taxon>Acroporidae</taxon>
        <taxon>Acropora</taxon>
    </lineage>
</organism>
<keyword evidence="3" id="KW-1185">Reference proteome</keyword>
<evidence type="ECO:0000256" key="1">
    <source>
        <dbReference type="SAM" id="MobiDB-lite"/>
    </source>
</evidence>
<reference evidence="2" key="2">
    <citation type="journal article" date="2023" name="Science">
        <title>Genomic signatures of disease resistance in endangered staghorn corals.</title>
        <authorList>
            <person name="Vollmer S.V."/>
            <person name="Selwyn J.D."/>
            <person name="Despard B.A."/>
            <person name="Roesel C.L."/>
        </authorList>
    </citation>
    <scope>NUCLEOTIDE SEQUENCE</scope>
    <source>
        <strain evidence="2">K2</strain>
    </source>
</reference>
<dbReference type="EMBL" id="JARQWQ010000019">
    <property type="protein sequence ID" value="KAK2565687.1"/>
    <property type="molecule type" value="Genomic_DNA"/>
</dbReference>
<evidence type="ECO:0000313" key="2">
    <source>
        <dbReference type="EMBL" id="KAK2565687.1"/>
    </source>
</evidence>
<dbReference type="PANTHER" id="PTHR46289">
    <property type="entry name" value="52 KDA REPRESSOR OF THE INHIBITOR OF THE PROTEIN KINASE-LIKE PROTEIN-RELATED"/>
    <property type="match status" value="1"/>
</dbReference>
<feature type="compositionally biased region" description="Basic and acidic residues" evidence="1">
    <location>
        <begin position="484"/>
        <end position="497"/>
    </location>
</feature>
<comment type="caution">
    <text evidence="2">The sequence shown here is derived from an EMBL/GenBank/DDBJ whole genome shotgun (WGS) entry which is preliminary data.</text>
</comment>
<dbReference type="Proteomes" id="UP001249851">
    <property type="component" value="Unassembled WGS sequence"/>
</dbReference>
<proteinExistence type="predicted"/>
<name>A0AAD9QQJ1_ACRCE</name>
<dbReference type="PANTHER" id="PTHR46289:SF17">
    <property type="entry name" value="HAT C-TERMINAL DIMERISATION DOMAIN-CONTAINING PROTEIN"/>
    <property type="match status" value="1"/>
</dbReference>
<protein>
    <submittedName>
        <fullName evidence="2">Zinc finger MYM-type protein 1</fullName>
    </submittedName>
</protein>
<gene>
    <name evidence="2" type="ORF">P5673_010860</name>
</gene>
<dbReference type="InterPro" id="IPR052958">
    <property type="entry name" value="IFN-induced_PKR_regulator"/>
</dbReference>
<feature type="region of interest" description="Disordered" evidence="1">
    <location>
        <begin position="477"/>
        <end position="506"/>
    </location>
</feature>
<dbReference type="AlphaFoldDB" id="A0AAD9QQJ1"/>